<dbReference type="Gene3D" id="3.40.390.10">
    <property type="entry name" value="Collagenase (Catalytic Domain)"/>
    <property type="match status" value="1"/>
</dbReference>
<keyword evidence="4 7" id="KW-0378">Hydrolase</keyword>
<feature type="chain" id="PRO_5026702425" evidence="8">
    <location>
        <begin position="19"/>
        <end position="651"/>
    </location>
</feature>
<dbReference type="SUPFAM" id="SSF55486">
    <property type="entry name" value="Metalloproteases ('zincins'), catalytic domain"/>
    <property type="match status" value="1"/>
</dbReference>
<organism evidence="10 11">
    <name type="scientific">Usitatibacter rugosus</name>
    <dbReference type="NCBI Taxonomy" id="2732067"/>
    <lineage>
        <taxon>Bacteria</taxon>
        <taxon>Pseudomonadati</taxon>
        <taxon>Pseudomonadota</taxon>
        <taxon>Betaproteobacteria</taxon>
        <taxon>Nitrosomonadales</taxon>
        <taxon>Usitatibacteraceae</taxon>
        <taxon>Usitatibacter</taxon>
    </lineage>
</organism>
<dbReference type="GO" id="GO:0006518">
    <property type="term" value="P:peptide metabolic process"/>
    <property type="evidence" value="ECO:0007669"/>
    <property type="project" value="TreeGrafter"/>
</dbReference>
<keyword evidence="3 7" id="KW-0479">Metal-binding</keyword>
<evidence type="ECO:0000256" key="2">
    <source>
        <dbReference type="ARBA" id="ARBA00022670"/>
    </source>
</evidence>
<dbReference type="CDD" id="cd06455">
    <property type="entry name" value="M3A_TOP"/>
    <property type="match status" value="1"/>
</dbReference>
<evidence type="ECO:0000256" key="1">
    <source>
        <dbReference type="ARBA" id="ARBA00006040"/>
    </source>
</evidence>
<evidence type="ECO:0000256" key="7">
    <source>
        <dbReference type="RuleBase" id="RU003435"/>
    </source>
</evidence>
<accession>A0A6M4GWN4</accession>
<dbReference type="Gene3D" id="1.10.1370.10">
    <property type="entry name" value="Neurolysin, domain 3"/>
    <property type="match status" value="1"/>
</dbReference>
<dbReference type="GO" id="GO:0004222">
    <property type="term" value="F:metalloendopeptidase activity"/>
    <property type="evidence" value="ECO:0007669"/>
    <property type="project" value="UniProtKB-EC"/>
</dbReference>
<dbReference type="GO" id="GO:0006508">
    <property type="term" value="P:proteolysis"/>
    <property type="evidence" value="ECO:0007669"/>
    <property type="project" value="UniProtKB-KW"/>
</dbReference>
<dbReference type="InterPro" id="IPR001567">
    <property type="entry name" value="Pept_M3A_M3B_dom"/>
</dbReference>
<name>A0A6M4GWN4_9PROT</name>
<dbReference type="PANTHER" id="PTHR11804">
    <property type="entry name" value="PROTEASE M3 THIMET OLIGOPEPTIDASE-RELATED"/>
    <property type="match status" value="1"/>
</dbReference>
<keyword evidence="6 7" id="KW-0482">Metalloprotease</keyword>
<dbReference type="Pfam" id="PF01432">
    <property type="entry name" value="Peptidase_M3"/>
    <property type="match status" value="1"/>
</dbReference>
<dbReference type="InterPro" id="IPR024079">
    <property type="entry name" value="MetalloPept_cat_dom_sf"/>
</dbReference>
<dbReference type="InterPro" id="IPR045090">
    <property type="entry name" value="Pept_M3A_M3B"/>
</dbReference>
<evidence type="ECO:0000259" key="9">
    <source>
        <dbReference type="Pfam" id="PF01432"/>
    </source>
</evidence>
<dbReference type="KEGG" id="uru:DSM104443_02738"/>
<dbReference type="PANTHER" id="PTHR11804:SF84">
    <property type="entry name" value="SACCHAROLYSIN"/>
    <property type="match status" value="1"/>
</dbReference>
<keyword evidence="5 7" id="KW-0862">Zinc</keyword>
<keyword evidence="11" id="KW-1185">Reference proteome</keyword>
<dbReference type="Proteomes" id="UP000501534">
    <property type="component" value="Chromosome"/>
</dbReference>
<evidence type="ECO:0000256" key="5">
    <source>
        <dbReference type="ARBA" id="ARBA00022833"/>
    </source>
</evidence>
<comment type="cofactor">
    <cofactor evidence="7">
        <name>Zn(2+)</name>
        <dbReference type="ChEBI" id="CHEBI:29105"/>
    </cofactor>
    <text evidence="7">Binds 1 zinc ion.</text>
</comment>
<protein>
    <submittedName>
        <fullName evidence="10">Oligopeptidase A</fullName>
        <ecNumber evidence="10">3.4.24.70</ecNumber>
    </submittedName>
</protein>
<evidence type="ECO:0000256" key="3">
    <source>
        <dbReference type="ARBA" id="ARBA00022723"/>
    </source>
</evidence>
<evidence type="ECO:0000256" key="4">
    <source>
        <dbReference type="ARBA" id="ARBA00022801"/>
    </source>
</evidence>
<dbReference type="GO" id="GO:0046872">
    <property type="term" value="F:metal ion binding"/>
    <property type="evidence" value="ECO:0007669"/>
    <property type="project" value="UniProtKB-UniRule"/>
</dbReference>
<feature type="signal peptide" evidence="8">
    <location>
        <begin position="1"/>
        <end position="18"/>
    </location>
</feature>
<dbReference type="Gene3D" id="1.10.1370.40">
    <property type="match status" value="1"/>
</dbReference>
<feature type="domain" description="Peptidase M3A/M3B catalytic" evidence="9">
    <location>
        <begin position="216"/>
        <end position="647"/>
    </location>
</feature>
<evidence type="ECO:0000256" key="6">
    <source>
        <dbReference type="ARBA" id="ARBA00023049"/>
    </source>
</evidence>
<comment type="similarity">
    <text evidence="1 7">Belongs to the peptidase M3 family.</text>
</comment>
<proteinExistence type="inferred from homology"/>
<reference evidence="10 11" key="1">
    <citation type="submission" date="2020-04" db="EMBL/GenBank/DDBJ databases">
        <title>Usitatibacter rugosus gen. nov., sp. nov. and Usitatibacter palustris sp. nov., novel members of Usitatibacteraceae fam. nov. within the order Nitrosomonadales isolated from soil.</title>
        <authorList>
            <person name="Huber K.J."/>
            <person name="Neumann-Schaal M."/>
            <person name="Geppert A."/>
            <person name="Luckner M."/>
            <person name="Wanner G."/>
            <person name="Overmann J."/>
        </authorList>
    </citation>
    <scope>NUCLEOTIDE SEQUENCE [LARGE SCALE GENOMIC DNA]</scope>
    <source>
        <strain evidence="10 11">0125_3</strain>
    </source>
</reference>
<dbReference type="EMBL" id="CP053069">
    <property type="protein sequence ID" value="QJR11659.1"/>
    <property type="molecule type" value="Genomic_DNA"/>
</dbReference>
<dbReference type="RefSeq" id="WP_171093180.1">
    <property type="nucleotide sequence ID" value="NZ_CP053069.1"/>
</dbReference>
<evidence type="ECO:0000313" key="11">
    <source>
        <dbReference type="Proteomes" id="UP000501534"/>
    </source>
</evidence>
<dbReference type="AlphaFoldDB" id="A0A6M4GWN4"/>
<keyword evidence="2 7" id="KW-0645">Protease</keyword>
<dbReference type="EC" id="3.4.24.70" evidence="10"/>
<keyword evidence="8" id="KW-0732">Signal</keyword>
<evidence type="ECO:0000256" key="8">
    <source>
        <dbReference type="SAM" id="SignalP"/>
    </source>
</evidence>
<gene>
    <name evidence="10" type="primary">prlC_1</name>
    <name evidence="10" type="ORF">DSM104443_02738</name>
</gene>
<dbReference type="InterPro" id="IPR024077">
    <property type="entry name" value="Neurolysin/TOP_dom2"/>
</dbReference>
<sequence>MNKTILAAALLAALPAFAAPTLMPSWDAPSLTKACDAAVAKARKDIAAMSAKKEPGTILAEWNKLQIAVEDVAGPVSLLGAVHPDKAVRDAAEPCSTKLTELNTEINQNEALYARVKAVKPANAHQKKLQKDLLEVFEDSGVTLPQDKRARVKEIFDQLEAGRQAFDRNIRDDKTTVTMTPAEMEGLSEAYLKDKKKDEQGNYVLKLDTPVYGPFMSNAKSEAARERYYRARSKQGGEQNLKILETLFILRQELATIYGLPDYATYVTRRKMVGTPANVNKFLAEVKQAVGEVEKKELEELRADKSKERGTPPDQTAFSRWDVNYHQERIRKARFAVDQEELRKYFPTEKAIAYTFLVAETLYGIKIKPVAVKSWNEDVRYYEVSDAKTGKYLSSFYFDPFPREGKYTHAAAWAVRGASKLTGRTPMTVFVTNIDRKGLTQAEMETVFHEFGHVLHGVLSTADYNPQAGTNTLQDFVEAPSQMFEEWVRHEQPLALMKTVCPECPQLTKDQIQRLEAARTYGQGSKYQRQWEYAAFDMALSQKPQPVMQAWIAVEKQTPLGYIEGTTFPAAFGHLASGYAAGYYGYMWSEVLALDMLSAFKGNYLDPAVGKRYRDIILANGAQEEPMDLVKRFLGREPSSDAFFKEITGKR</sequence>
<evidence type="ECO:0000313" key="10">
    <source>
        <dbReference type="EMBL" id="QJR11659.1"/>
    </source>
</evidence>